<organism evidence="1 2">
    <name type="scientific">Paratrimastix pyriformis</name>
    <dbReference type="NCBI Taxonomy" id="342808"/>
    <lineage>
        <taxon>Eukaryota</taxon>
        <taxon>Metamonada</taxon>
        <taxon>Preaxostyla</taxon>
        <taxon>Paratrimastigidae</taxon>
        <taxon>Paratrimastix</taxon>
    </lineage>
</organism>
<accession>A0ABQ8U9L0</accession>
<reference evidence="1" key="1">
    <citation type="journal article" date="2022" name="bioRxiv">
        <title>Genomics of Preaxostyla Flagellates Illuminates Evolutionary Transitions and the Path Towards Mitochondrial Loss.</title>
        <authorList>
            <person name="Novak L.V.F."/>
            <person name="Treitli S.C."/>
            <person name="Pyrih J."/>
            <person name="Halakuc P."/>
            <person name="Pipaliya S.V."/>
            <person name="Vacek V."/>
            <person name="Brzon O."/>
            <person name="Soukal P."/>
            <person name="Eme L."/>
            <person name="Dacks J.B."/>
            <person name="Karnkowska A."/>
            <person name="Elias M."/>
            <person name="Hampl V."/>
        </authorList>
    </citation>
    <scope>NUCLEOTIDE SEQUENCE</scope>
    <source>
        <strain evidence="1">RCP-MX</strain>
    </source>
</reference>
<protein>
    <recommendedName>
        <fullName evidence="3">STAS domain-containing protein</fullName>
    </recommendedName>
</protein>
<comment type="caution">
    <text evidence="1">The sequence shown here is derived from an EMBL/GenBank/DDBJ whole genome shotgun (WGS) entry which is preliminary data.</text>
</comment>
<evidence type="ECO:0008006" key="3">
    <source>
        <dbReference type="Google" id="ProtNLM"/>
    </source>
</evidence>
<proteinExistence type="predicted"/>
<sequence>MGQMRGEGPQAFGHGRAAPHFESFQGVELRNEVPLVSGTKMRLTLAWPALVALDLTSLPPGKPMLLSPGGCPHLRELHARVTGVMEPRMALVDLPALEVADISMIRMDVLVVRRFRPQARASFAFAGLMEIFRQTPNLVELAGLVVATTPEKLAALWATLPRLADADPETGQP</sequence>
<evidence type="ECO:0000313" key="1">
    <source>
        <dbReference type="EMBL" id="KAJ4455980.1"/>
    </source>
</evidence>
<name>A0ABQ8U9L0_9EUKA</name>
<gene>
    <name evidence="1" type="ORF">PAPYR_8942</name>
</gene>
<dbReference type="EMBL" id="JAPMOS010000086">
    <property type="protein sequence ID" value="KAJ4455980.1"/>
    <property type="molecule type" value="Genomic_DNA"/>
</dbReference>
<keyword evidence="2" id="KW-1185">Reference proteome</keyword>
<evidence type="ECO:0000313" key="2">
    <source>
        <dbReference type="Proteomes" id="UP001141327"/>
    </source>
</evidence>
<dbReference type="Proteomes" id="UP001141327">
    <property type="component" value="Unassembled WGS sequence"/>
</dbReference>